<name>A0A0B7JZU6_BIOOC</name>
<sequence>MESAICKDNGVRACVPCRGHGAHFTQTVLPSNACCITSEAKMEALGIRIVSGKLHPLLCTQYIGTTIACSLDDHHYVQYYIHPLTIDLYIAQKALNLP</sequence>
<organism evidence="1">
    <name type="scientific">Bionectria ochroleuca</name>
    <name type="common">Gliocladium roseum</name>
    <dbReference type="NCBI Taxonomy" id="29856"/>
    <lineage>
        <taxon>Eukaryota</taxon>
        <taxon>Fungi</taxon>
        <taxon>Dikarya</taxon>
        <taxon>Ascomycota</taxon>
        <taxon>Pezizomycotina</taxon>
        <taxon>Sordariomycetes</taxon>
        <taxon>Hypocreomycetidae</taxon>
        <taxon>Hypocreales</taxon>
        <taxon>Bionectriaceae</taxon>
        <taxon>Clonostachys</taxon>
    </lineage>
</organism>
<protein>
    <submittedName>
        <fullName evidence="1">Uncharacterized protein</fullName>
    </submittedName>
</protein>
<accession>A0A0B7JZU6</accession>
<reference evidence="1" key="1">
    <citation type="submission" date="2015-01" db="EMBL/GenBank/DDBJ databases">
        <authorList>
            <person name="Durling Mikael"/>
        </authorList>
    </citation>
    <scope>NUCLEOTIDE SEQUENCE</scope>
</reference>
<dbReference type="EMBL" id="CDPU01000009">
    <property type="protein sequence ID" value="CEO48016.1"/>
    <property type="molecule type" value="Genomic_DNA"/>
</dbReference>
<evidence type="ECO:0000313" key="1">
    <source>
        <dbReference type="EMBL" id="CEO48016.1"/>
    </source>
</evidence>
<dbReference type="AlphaFoldDB" id="A0A0B7JZU6"/>
<proteinExistence type="predicted"/>
<gene>
    <name evidence="1" type="ORF">BN869_000004072_1</name>
</gene>